<reference evidence="2 3" key="1">
    <citation type="submission" date="2024-01" db="EMBL/GenBank/DDBJ databases">
        <title>The genomes of 5 underutilized Papilionoideae crops provide insights into root nodulation and disease resistanc.</title>
        <authorList>
            <person name="Jiang F."/>
        </authorList>
    </citation>
    <scope>NUCLEOTIDE SEQUENCE [LARGE SCALE GENOMIC DNA]</scope>
    <source>
        <strain evidence="2">DUOXIRENSHENG_FW03</strain>
        <tissue evidence="2">Leaves</tissue>
    </source>
</reference>
<evidence type="ECO:0000313" key="3">
    <source>
        <dbReference type="Proteomes" id="UP001386955"/>
    </source>
</evidence>
<organism evidence="2 3">
    <name type="scientific">Psophocarpus tetragonolobus</name>
    <name type="common">Winged bean</name>
    <name type="synonym">Dolichos tetragonolobus</name>
    <dbReference type="NCBI Taxonomy" id="3891"/>
    <lineage>
        <taxon>Eukaryota</taxon>
        <taxon>Viridiplantae</taxon>
        <taxon>Streptophyta</taxon>
        <taxon>Embryophyta</taxon>
        <taxon>Tracheophyta</taxon>
        <taxon>Spermatophyta</taxon>
        <taxon>Magnoliopsida</taxon>
        <taxon>eudicotyledons</taxon>
        <taxon>Gunneridae</taxon>
        <taxon>Pentapetalae</taxon>
        <taxon>rosids</taxon>
        <taxon>fabids</taxon>
        <taxon>Fabales</taxon>
        <taxon>Fabaceae</taxon>
        <taxon>Papilionoideae</taxon>
        <taxon>50 kb inversion clade</taxon>
        <taxon>NPAAA clade</taxon>
        <taxon>indigoferoid/millettioid clade</taxon>
        <taxon>Phaseoleae</taxon>
        <taxon>Psophocarpus</taxon>
    </lineage>
</organism>
<evidence type="ECO:0000256" key="1">
    <source>
        <dbReference type="SAM" id="Phobius"/>
    </source>
</evidence>
<dbReference type="AlphaFoldDB" id="A0AAN9XP18"/>
<evidence type="ECO:0000313" key="2">
    <source>
        <dbReference type="EMBL" id="KAK7400327.1"/>
    </source>
</evidence>
<feature type="transmembrane region" description="Helical" evidence="1">
    <location>
        <begin position="107"/>
        <end position="130"/>
    </location>
</feature>
<accession>A0AAN9XP18</accession>
<keyword evidence="1" id="KW-1133">Transmembrane helix</keyword>
<comment type="caution">
    <text evidence="2">The sequence shown here is derived from an EMBL/GenBank/DDBJ whole genome shotgun (WGS) entry which is preliminary data.</text>
</comment>
<proteinExistence type="predicted"/>
<keyword evidence="3" id="KW-1185">Reference proteome</keyword>
<sequence length="171" mass="19538">MFLATTPIVVSSLLGLSYPHKFSSSPLDLWVSQLQPLPHHFPTYQQPLHISGQPSNRILIPMNNRGFHCNMPTIHCTVLSSSEDSVVVAVEAHVKVFLRKRKHFRSIVKVSFAKFILFIEIMLFLHAPFVHERILSKLELRIMFVGYLTMVVYTFDVIVVSAARVLLLSRI</sequence>
<gene>
    <name evidence="2" type="ORF">VNO78_11533</name>
</gene>
<keyword evidence="1" id="KW-0812">Transmembrane</keyword>
<dbReference type="EMBL" id="JAYMYS010000003">
    <property type="protein sequence ID" value="KAK7400327.1"/>
    <property type="molecule type" value="Genomic_DNA"/>
</dbReference>
<name>A0AAN9XP18_PSOTE</name>
<feature type="transmembrane region" description="Helical" evidence="1">
    <location>
        <begin position="142"/>
        <end position="167"/>
    </location>
</feature>
<keyword evidence="1" id="KW-0472">Membrane</keyword>
<dbReference type="Proteomes" id="UP001386955">
    <property type="component" value="Unassembled WGS sequence"/>
</dbReference>
<protein>
    <submittedName>
        <fullName evidence="2">Uncharacterized protein</fullName>
    </submittedName>
</protein>